<dbReference type="EMBL" id="CP034539">
    <property type="protein sequence ID" value="AZQ40118.1"/>
    <property type="molecule type" value="Genomic_DNA"/>
</dbReference>
<proteinExistence type="predicted"/>
<evidence type="ECO:0000313" key="3">
    <source>
        <dbReference type="Proteomes" id="UP000280298"/>
    </source>
</evidence>
<dbReference type="RefSeq" id="WP_126387461.1">
    <property type="nucleotide sequence ID" value="NZ_CP034539.1"/>
</dbReference>
<keyword evidence="3" id="KW-1185">Reference proteome</keyword>
<sequence>MIRPRRDKRRREAQLAAQRSQYKKQVGDLRLFLLLECAPLVVDPLEIADQAFRRAFAQPDRTFTYCDIRKIAEEIVREKRQDANTREYADYKLEDVFDAYLTEDLQPVREVLRAIDALSLGERRAVEAELIHLLTSEGLIETVGGAPSTRRGQKAKGLAKLARANANLSLLEPFFSTMRGTYSGQQDG</sequence>
<dbReference type="AlphaFoldDB" id="A0A3S9MLR6"/>
<evidence type="ECO:0000313" key="2">
    <source>
        <dbReference type="EMBL" id="AZQ40118.1"/>
    </source>
</evidence>
<name>A0A3S9MLR6_9ACTN</name>
<protein>
    <submittedName>
        <fullName evidence="2">Uncharacterized protein</fullName>
    </submittedName>
</protein>
<gene>
    <name evidence="1" type="ORF">EJ357_00200</name>
    <name evidence="2" type="ORF">EJ357_47730</name>
</gene>
<evidence type="ECO:0000313" key="1">
    <source>
        <dbReference type="EMBL" id="AZQ32105.1"/>
    </source>
</evidence>
<accession>A0A3S9MLR6</accession>
<reference evidence="2 3" key="1">
    <citation type="journal article" date="2019" name="Int. J. Syst. Evol. Microbiol.">
        <title>Streptomyces cyaneochromogenes sp. nov., a blue pigment-producing actinomycete from manganese-contaminated soil.</title>
        <authorList>
            <person name="Tang X."/>
            <person name="Zhao J."/>
            <person name="Li K."/>
            <person name="Chen Z."/>
            <person name="Sun Y."/>
            <person name="Gao J."/>
        </authorList>
    </citation>
    <scope>NUCLEOTIDE SEQUENCE [LARGE SCALE GENOMIC DNA]</scope>
    <source>
        <strain evidence="2 3">MK-45</strain>
    </source>
</reference>
<organism evidence="2 3">
    <name type="scientific">Streptomyces cyaneochromogenes</name>
    <dbReference type="NCBI Taxonomy" id="2496836"/>
    <lineage>
        <taxon>Bacteria</taxon>
        <taxon>Bacillati</taxon>
        <taxon>Actinomycetota</taxon>
        <taxon>Actinomycetes</taxon>
        <taxon>Kitasatosporales</taxon>
        <taxon>Streptomycetaceae</taxon>
        <taxon>Streptomyces</taxon>
    </lineage>
</organism>
<dbReference type="EMBL" id="CP034539">
    <property type="protein sequence ID" value="AZQ32105.1"/>
    <property type="molecule type" value="Genomic_DNA"/>
</dbReference>
<dbReference type="Proteomes" id="UP000280298">
    <property type="component" value="Chromosome"/>
</dbReference>
<dbReference type="KEGG" id="scya:EJ357_47730"/>
<dbReference type="KEGG" id="scya:EJ357_00200"/>